<reference evidence="1" key="2">
    <citation type="journal article" date="2023" name="Vet. Microbiol.">
        <title>Emergence of livestock-associated Mammaliicoccus sciuri ST71 co-harbouring mecA and mecC genes in Brazil.</title>
        <authorList>
            <person name="de Moura G.S."/>
            <person name="de Carvalho E."/>
            <person name="Ramos Sanchez E.M."/>
            <person name="Sellera F.P."/>
            <person name="Marques M.F.S."/>
            <person name="Heinemann M.B."/>
            <person name="De Vliegher S."/>
            <person name="Souza F.N."/>
            <person name="Mota R.A."/>
        </authorList>
    </citation>
    <scope>NUCLEOTIDE SEQUENCE</scope>
    <source>
        <strain evidence="1">BR656</strain>
    </source>
</reference>
<reference evidence="1" key="1">
    <citation type="submission" date="2022-09" db="EMBL/GenBank/DDBJ databases">
        <authorList>
            <person name="De Moura G.S."/>
            <person name="Carvalho E."/>
            <person name="Ramos Sanchez E.M."/>
            <person name="Sellera F.P."/>
            <person name="Marques M.F.S."/>
            <person name="Heinemann M.B."/>
            <person name="De Vliegher S."/>
            <person name="Souza F.N."/>
            <person name="Mota R.A."/>
        </authorList>
    </citation>
    <scope>NUCLEOTIDE SEQUENCE</scope>
    <source>
        <strain evidence="1">BR656</strain>
    </source>
</reference>
<comment type="caution">
    <text evidence="1">The sequence shown here is derived from an EMBL/GenBank/DDBJ whole genome shotgun (WGS) entry which is preliminary data.</text>
</comment>
<dbReference type="InterPro" id="IPR009776">
    <property type="entry name" value="Spore_0_M"/>
</dbReference>
<dbReference type="PANTHER" id="PTHR40053:SF1">
    <property type="entry name" value="SPORULATION-CONTROL PROTEIN SPO0M"/>
    <property type="match status" value="1"/>
</dbReference>
<dbReference type="RefSeq" id="WP_152291748.1">
    <property type="nucleotide sequence ID" value="NZ_CP041879.1"/>
</dbReference>
<evidence type="ECO:0000313" key="2">
    <source>
        <dbReference type="Proteomes" id="UP001176210"/>
    </source>
</evidence>
<dbReference type="EMBL" id="JAPNQM010000001">
    <property type="protein sequence ID" value="MDL0116476.1"/>
    <property type="molecule type" value="Genomic_DNA"/>
</dbReference>
<keyword evidence="2" id="KW-1185">Reference proteome</keyword>
<dbReference type="PANTHER" id="PTHR40053">
    <property type="entry name" value="SPORULATION-CONTROL PROTEIN SPO0M"/>
    <property type="match status" value="1"/>
</dbReference>
<evidence type="ECO:0000313" key="1">
    <source>
        <dbReference type="EMBL" id="MDL0116476.1"/>
    </source>
</evidence>
<proteinExistence type="predicted"/>
<sequence>MFNNLLTSIGIGSIKADTSIENKVNYENDLIKGVVILEGGNTDQIVNKIEITLIERIQNDDKTSQFSVIDNELDTYIYAGDFTVGAKEVEKVHFQFKLENHDIDVKNNKIYMKTHVYIDHSIDAYDEDEVPVFKNE</sequence>
<accession>A0ABT7HWG7</accession>
<name>A0ABT7HWG7_MAMSC</name>
<dbReference type="Pfam" id="PF07070">
    <property type="entry name" value="Spo0M"/>
    <property type="match status" value="1"/>
</dbReference>
<dbReference type="Proteomes" id="UP001176210">
    <property type="component" value="Unassembled WGS sequence"/>
</dbReference>
<organism evidence="1 2">
    <name type="scientific">Mammaliicoccus sciuri</name>
    <name type="common">Staphylococcus sciuri</name>
    <dbReference type="NCBI Taxonomy" id="1296"/>
    <lineage>
        <taxon>Bacteria</taxon>
        <taxon>Bacillati</taxon>
        <taxon>Bacillota</taxon>
        <taxon>Bacilli</taxon>
        <taxon>Bacillales</taxon>
        <taxon>Staphylococcaceae</taxon>
        <taxon>Mammaliicoccus</taxon>
    </lineage>
</organism>
<protein>
    <submittedName>
        <fullName evidence="1">Sporulation protein</fullName>
    </submittedName>
</protein>
<gene>
    <name evidence="1" type="ORF">OWO77_05750</name>
</gene>